<keyword evidence="3" id="KW-0695">RNA-directed DNA polymerase</keyword>
<keyword evidence="4" id="KW-1185">Reference proteome</keyword>
<dbReference type="CDD" id="cd01651">
    <property type="entry name" value="RT_G2_intron"/>
    <property type="match status" value="1"/>
</dbReference>
<dbReference type="InterPro" id="IPR000477">
    <property type="entry name" value="RT_dom"/>
</dbReference>
<dbReference type="Gene3D" id="1.10.30.50">
    <property type="match status" value="1"/>
</dbReference>
<dbReference type="Pfam" id="PF00078">
    <property type="entry name" value="RVT_1"/>
    <property type="match status" value="1"/>
</dbReference>
<dbReference type="InterPro" id="IPR030931">
    <property type="entry name" value="Group_II_RT_mat"/>
</dbReference>
<dbReference type="PANTHER" id="PTHR34047">
    <property type="entry name" value="NUCLEAR INTRON MATURASE 1, MITOCHONDRIAL-RELATED"/>
    <property type="match status" value="1"/>
</dbReference>
<feature type="domain" description="Reverse transcriptase" evidence="2">
    <location>
        <begin position="87"/>
        <end position="333"/>
    </location>
</feature>
<comment type="caution">
    <text evidence="3">The sequence shown here is derived from an EMBL/GenBank/DDBJ whole genome shotgun (WGS) entry which is preliminary data.</text>
</comment>
<dbReference type="AlphaFoldDB" id="A0A3E1NMZ1"/>
<dbReference type="InterPro" id="IPR003615">
    <property type="entry name" value="HNH_nuc"/>
</dbReference>
<dbReference type="InterPro" id="IPR043502">
    <property type="entry name" value="DNA/RNA_pol_sf"/>
</dbReference>
<evidence type="ECO:0000313" key="3">
    <source>
        <dbReference type="EMBL" id="RFM29194.1"/>
    </source>
</evidence>
<dbReference type="EC" id="2.7.7.49" evidence="3"/>
<dbReference type="InterPro" id="IPR013597">
    <property type="entry name" value="Mat_intron_G2"/>
</dbReference>
<proteinExistence type="inferred from homology"/>
<keyword evidence="3" id="KW-0808">Transferase</keyword>
<dbReference type="Pfam" id="PF13655">
    <property type="entry name" value="RVT_N"/>
    <property type="match status" value="1"/>
</dbReference>
<sequence>MNTEKPMYEWNTIPWKKLQRNVFKLQKRIYQASLQGDVVKIRKLQKLLLSSQYSKAIAVRKVTQDNRGKRTAGIDGEKELSPERRIKMMNNLQVDEKAKPVRRIWIPKSGKQEMRPLGIPTIRDRARQALVKLALEPEWEAKFEGDSYGFRPGRSAHDAVEAIFCGIARMPKFVFDADIKSCFDKINHNALLSKLQNDCRLKRVIKGWLKAGILDKDLFFSSEEGAPQGSIVSPLLANIALHGLETEITNAFVDRKKLANGSKMKWKPIVVRYADDFLIFHPDLTALKQASLIARKWLNEIGLEINEGKTKIRHTLNEYEGNKPGFDFLGFTVRQFKTVKNFSGKKTIITPSKKSIDKYQLTLKQVIRSKKHCKQEDLIKELNPKISGWSNYFSSVCSKETFSKMDFLLFWKLYRWAKKKHPNSSRKKMVSKYWRNWHFSTKEGYRINRHSDKAIVRHVKVKLTRSPYDGDYIYWSTRMGKSPLLNQSKANALKKQKGRCLHCNQFFLPGDKLETYHPVPLKNGGNKSYSNTTVVHNYCHDIIFLNNKEVPMKMAN</sequence>
<organism evidence="3 4">
    <name type="scientific">Chitinophaga silvisoli</name>
    <dbReference type="NCBI Taxonomy" id="2291814"/>
    <lineage>
        <taxon>Bacteria</taxon>
        <taxon>Pseudomonadati</taxon>
        <taxon>Bacteroidota</taxon>
        <taxon>Chitinophagia</taxon>
        <taxon>Chitinophagales</taxon>
        <taxon>Chitinophagaceae</taxon>
        <taxon>Chitinophaga</taxon>
    </lineage>
</organism>
<protein>
    <submittedName>
        <fullName evidence="3">Group II intron reverse transcriptase/maturase</fullName>
        <ecNumber evidence="3">2.7.7.49</ecNumber>
    </submittedName>
</protein>
<dbReference type="PROSITE" id="PS50878">
    <property type="entry name" value="RT_POL"/>
    <property type="match status" value="1"/>
</dbReference>
<keyword evidence="3" id="KW-0548">Nucleotidyltransferase</keyword>
<dbReference type="EMBL" id="QTJV01000039">
    <property type="protein sequence ID" value="RFM29194.1"/>
    <property type="molecule type" value="Genomic_DNA"/>
</dbReference>
<dbReference type="CDD" id="cd00085">
    <property type="entry name" value="HNHc"/>
    <property type="match status" value="1"/>
</dbReference>
<dbReference type="OrthoDB" id="9780724at2"/>
<accession>A0A3E1NMZ1</accession>
<dbReference type="SUPFAM" id="SSF56672">
    <property type="entry name" value="DNA/RNA polymerases"/>
    <property type="match status" value="1"/>
</dbReference>
<evidence type="ECO:0000256" key="1">
    <source>
        <dbReference type="ARBA" id="ARBA00034120"/>
    </source>
</evidence>
<gene>
    <name evidence="3" type="primary">ltrA</name>
    <name evidence="3" type="ORF">DXN04_34040</name>
</gene>
<dbReference type="InterPro" id="IPR051083">
    <property type="entry name" value="GrpII_Intron_Splice-Mob/Def"/>
</dbReference>
<dbReference type="PANTHER" id="PTHR34047:SF10">
    <property type="entry name" value="GROUP II INTRON-ASSOCIATED OPEN READING FRAME"/>
    <property type="match status" value="1"/>
</dbReference>
<dbReference type="Pfam" id="PF08388">
    <property type="entry name" value="GIIM"/>
    <property type="match status" value="1"/>
</dbReference>
<reference evidence="3 4" key="1">
    <citation type="submission" date="2018-08" db="EMBL/GenBank/DDBJ databases">
        <title>Chitinophaga sp. K20C18050901, a novel bacterium isolated from forest soil.</title>
        <authorList>
            <person name="Wang C."/>
        </authorList>
    </citation>
    <scope>NUCLEOTIDE SEQUENCE [LARGE SCALE GENOMIC DNA]</scope>
    <source>
        <strain evidence="3 4">K20C18050901</strain>
    </source>
</reference>
<dbReference type="NCBIfam" id="TIGR04416">
    <property type="entry name" value="group_II_RT_mat"/>
    <property type="match status" value="1"/>
</dbReference>
<comment type="similarity">
    <text evidence="1">Belongs to the bacterial reverse transcriptase family.</text>
</comment>
<dbReference type="InterPro" id="IPR025960">
    <property type="entry name" value="RVT_N"/>
</dbReference>
<name>A0A3E1NMZ1_9BACT</name>
<evidence type="ECO:0000259" key="2">
    <source>
        <dbReference type="PROSITE" id="PS50878"/>
    </source>
</evidence>
<dbReference type="RefSeq" id="WP_116857878.1">
    <property type="nucleotide sequence ID" value="NZ_QTJV01000039.1"/>
</dbReference>
<evidence type="ECO:0000313" key="4">
    <source>
        <dbReference type="Proteomes" id="UP000261174"/>
    </source>
</evidence>
<dbReference type="GO" id="GO:0003964">
    <property type="term" value="F:RNA-directed DNA polymerase activity"/>
    <property type="evidence" value="ECO:0007669"/>
    <property type="project" value="UniProtKB-KW"/>
</dbReference>
<dbReference type="Proteomes" id="UP000261174">
    <property type="component" value="Unassembled WGS sequence"/>
</dbReference>